<dbReference type="Gramene" id="Tc08v2_t008240.2">
    <property type="protein sequence ID" value="Tc08v2_p008240.2"/>
    <property type="gene ID" value="Tc08v2_g008240"/>
</dbReference>
<feature type="domain" description="DUF547" evidence="1">
    <location>
        <begin position="355"/>
        <end position="487"/>
    </location>
</feature>
<dbReference type="KEGG" id="tcc:18592065"/>
<sequence length="568" mass="64036">MKLGNNRSWNFEMHCIGLRRTKKQMLGANGRSASSSSPSSWHLCSSRNLDDGNLQSMLNISPRLSMLSNPDALLERSSPDQASMHWNSRKEVCYCSSKSVASNGTPGPKSSVRLRREIAVLELKILHLERYLLALYRTAFEEHLPTLSNNGGNHLECETELLLPIVANGHHNLEPRMQKCDFANHDQPSPAHDSFVSDGQNCPSSFNIAMSVREEKLSASGHRSLADHLGASRMDKSLYNPDRLSEHIVRCISSIYCKLAHVPQAHAGLSASPVSSLSSSSIFSSKTPCDSWSPHYTEASKGNTQFQVSKEESGPHAAIIEVSKLSLDNDSFNYAAEMLQNFRSLVRNLEKVDPRKMKREEKLAFWINIHNALVMHANLAYGTHSHVKSTSIMKAEYNVGGYCINAYIIQTSILGIRPHQSALWLQTLFSPGRKPKATSTKHVYALEYPEPLVHFALCLGAYSDPMVRVYTAENIFRDLKLAMEEFIHSRVYIHKEMKIFLPKVLYHFAKDMSLDMKNVLEIVSGCVSEEQREFIQKCIKGRPDKYIHWLSQSSSFRYLIHGELAKEE</sequence>
<dbReference type="RefSeq" id="XP_017980791.1">
    <property type="nucleotide sequence ID" value="XM_018125302.1"/>
</dbReference>
<gene>
    <name evidence="3 4 5" type="primary">LOC18592065</name>
</gene>
<dbReference type="AlphaFoldDB" id="A0AB32WMD6"/>
<evidence type="ECO:0000313" key="5">
    <source>
        <dbReference type="RefSeq" id="XP_017980792.1"/>
    </source>
</evidence>
<reference evidence="3 4" key="2">
    <citation type="submission" date="2025-04" db="UniProtKB">
        <authorList>
            <consortium name="RefSeq"/>
        </authorList>
    </citation>
    <scope>IDENTIFICATION</scope>
</reference>
<dbReference type="GeneID" id="18592065"/>
<accession>A0AB32WMD6</accession>
<evidence type="ECO:0000259" key="1">
    <source>
        <dbReference type="Pfam" id="PF04784"/>
    </source>
</evidence>
<dbReference type="RefSeq" id="XP_017980790.1">
    <property type="nucleotide sequence ID" value="XM_018125301.1"/>
</dbReference>
<dbReference type="InterPro" id="IPR006869">
    <property type="entry name" value="DUF547"/>
</dbReference>
<dbReference type="PANTHER" id="PTHR23054">
    <property type="entry name" value="TERNARY COMPLEX FACTOR MIP1, LEUCINE-ZIPPER-RELATED"/>
    <property type="match status" value="1"/>
</dbReference>
<reference evidence="2" key="1">
    <citation type="journal article" date="1997" name="Nucleic Acids Res.">
        <title>tRNAscan-SE: a program for improved detection of transfer RNA genes in genomic sequence.</title>
        <authorList>
            <person name="Lowe T.M."/>
            <person name="Eddy S.R."/>
        </authorList>
    </citation>
    <scope>NUCLEOTIDE SEQUENCE [LARGE SCALE GENOMIC DNA]</scope>
    <source>
        <strain evidence="2">r\B97-61/B2</strain>
    </source>
</reference>
<dbReference type="Pfam" id="PF04784">
    <property type="entry name" value="DUF547"/>
    <property type="match status" value="1"/>
</dbReference>
<proteinExistence type="predicted"/>
<dbReference type="Proteomes" id="UP000694886">
    <property type="component" value="Chromosome 8"/>
</dbReference>
<dbReference type="Gramene" id="Tc08v2_t008240.1">
    <property type="protein sequence ID" value="Tc08v2_p008240.1"/>
    <property type="gene ID" value="Tc08v2_g008240"/>
</dbReference>
<dbReference type="PANTHER" id="PTHR23054:SF15">
    <property type="entry name" value="OS08G0515700 PROTEIN"/>
    <property type="match status" value="1"/>
</dbReference>
<evidence type="ECO:0000313" key="2">
    <source>
        <dbReference type="Proteomes" id="UP000694886"/>
    </source>
</evidence>
<dbReference type="Gramene" id="Tc08v2_t008240.3">
    <property type="protein sequence ID" value="Tc08v2_p008240.3"/>
    <property type="gene ID" value="Tc08v2_g008240"/>
</dbReference>
<organism evidence="2 5">
    <name type="scientific">Theobroma cacao</name>
    <name type="common">Cacao</name>
    <name type="synonym">Cocoa</name>
    <dbReference type="NCBI Taxonomy" id="3641"/>
    <lineage>
        <taxon>Eukaryota</taxon>
        <taxon>Viridiplantae</taxon>
        <taxon>Streptophyta</taxon>
        <taxon>Embryophyta</taxon>
        <taxon>Tracheophyta</taxon>
        <taxon>Spermatophyta</taxon>
        <taxon>Magnoliopsida</taxon>
        <taxon>eudicotyledons</taxon>
        <taxon>Gunneridae</taxon>
        <taxon>Pentapetalae</taxon>
        <taxon>rosids</taxon>
        <taxon>malvids</taxon>
        <taxon>Malvales</taxon>
        <taxon>Malvaceae</taxon>
        <taxon>Byttnerioideae</taxon>
        <taxon>Theobroma</taxon>
    </lineage>
</organism>
<dbReference type="RefSeq" id="XP_017980792.1">
    <property type="nucleotide sequence ID" value="XM_018125303.1"/>
</dbReference>
<evidence type="ECO:0000313" key="4">
    <source>
        <dbReference type="RefSeq" id="XP_017980791.1"/>
    </source>
</evidence>
<protein>
    <submittedName>
        <fullName evidence="3 4">Uncharacterized protein LOC18592065 isoform X1</fullName>
    </submittedName>
</protein>
<evidence type="ECO:0000313" key="3">
    <source>
        <dbReference type="RefSeq" id="XP_017980790.1"/>
    </source>
</evidence>
<name>A0AB32WMD6_THECC</name>